<evidence type="ECO:0000313" key="1">
    <source>
        <dbReference type="EMBL" id="GAF97577.1"/>
    </source>
</evidence>
<comment type="caution">
    <text evidence="1">The sequence shown here is derived from an EMBL/GenBank/DDBJ whole genome shotgun (WGS) entry which is preliminary data.</text>
</comment>
<proteinExistence type="predicted"/>
<name>X0UB48_9ZZZZ</name>
<protein>
    <submittedName>
        <fullName evidence="1">Uncharacterized protein</fullName>
    </submittedName>
</protein>
<organism evidence="1">
    <name type="scientific">marine sediment metagenome</name>
    <dbReference type="NCBI Taxonomy" id="412755"/>
    <lineage>
        <taxon>unclassified sequences</taxon>
        <taxon>metagenomes</taxon>
        <taxon>ecological metagenomes</taxon>
    </lineage>
</organism>
<dbReference type="EMBL" id="BARS01013522">
    <property type="protein sequence ID" value="GAF97577.1"/>
    <property type="molecule type" value="Genomic_DNA"/>
</dbReference>
<dbReference type="AlphaFoldDB" id="X0UB48"/>
<reference evidence="1" key="1">
    <citation type="journal article" date="2014" name="Front. Microbiol.">
        <title>High frequency of phylogenetically diverse reductive dehalogenase-homologous genes in deep subseafloor sedimentary metagenomes.</title>
        <authorList>
            <person name="Kawai M."/>
            <person name="Futagami T."/>
            <person name="Toyoda A."/>
            <person name="Takaki Y."/>
            <person name="Nishi S."/>
            <person name="Hori S."/>
            <person name="Arai W."/>
            <person name="Tsubouchi T."/>
            <person name="Morono Y."/>
            <person name="Uchiyama I."/>
            <person name="Ito T."/>
            <person name="Fujiyama A."/>
            <person name="Inagaki F."/>
            <person name="Takami H."/>
        </authorList>
    </citation>
    <scope>NUCLEOTIDE SEQUENCE</scope>
    <source>
        <strain evidence="1">Expedition CK06-06</strain>
    </source>
</reference>
<sequence>MGAGMQTGQFRHSNEDSLLALDLIDAAWDQAKENGVPHELMAYAAVFTGMRDLVAMFGETTVAAMVKSLETRIKQGEFSNDANPLH</sequence>
<accession>X0UB48</accession>
<gene>
    <name evidence="1" type="ORF">S01H1_23426</name>
</gene>